<keyword evidence="1" id="KW-1133">Transmembrane helix</keyword>
<gene>
    <name evidence="2" type="ORF">VTK73DRAFT_9619</name>
</gene>
<keyword evidence="3" id="KW-1185">Reference proteome</keyword>
<evidence type="ECO:0000313" key="3">
    <source>
        <dbReference type="Proteomes" id="UP001586593"/>
    </source>
</evidence>
<comment type="caution">
    <text evidence="2">The sequence shown here is derived from an EMBL/GenBank/DDBJ whole genome shotgun (WGS) entry which is preliminary data.</text>
</comment>
<accession>A0ABR3XJN8</accession>
<protein>
    <submittedName>
        <fullName evidence="2">Uncharacterized protein</fullName>
    </submittedName>
</protein>
<name>A0ABR3XJN8_9PEZI</name>
<evidence type="ECO:0000313" key="2">
    <source>
        <dbReference type="EMBL" id="KAL1876181.1"/>
    </source>
</evidence>
<organism evidence="2 3">
    <name type="scientific">Phialemonium thermophilum</name>
    <dbReference type="NCBI Taxonomy" id="223376"/>
    <lineage>
        <taxon>Eukaryota</taxon>
        <taxon>Fungi</taxon>
        <taxon>Dikarya</taxon>
        <taxon>Ascomycota</taxon>
        <taxon>Pezizomycotina</taxon>
        <taxon>Sordariomycetes</taxon>
        <taxon>Sordariomycetidae</taxon>
        <taxon>Cephalothecales</taxon>
        <taxon>Cephalothecaceae</taxon>
        <taxon>Phialemonium</taxon>
    </lineage>
</organism>
<keyword evidence="1" id="KW-0812">Transmembrane</keyword>
<dbReference type="Proteomes" id="UP001586593">
    <property type="component" value="Unassembled WGS sequence"/>
</dbReference>
<reference evidence="2 3" key="1">
    <citation type="journal article" date="2024" name="Commun. Biol.">
        <title>Comparative genomic analysis of thermophilic fungi reveals convergent evolutionary adaptations and gene losses.</title>
        <authorList>
            <person name="Steindorff A.S."/>
            <person name="Aguilar-Pontes M.V."/>
            <person name="Robinson A.J."/>
            <person name="Andreopoulos B."/>
            <person name="LaButti K."/>
            <person name="Kuo A."/>
            <person name="Mondo S."/>
            <person name="Riley R."/>
            <person name="Otillar R."/>
            <person name="Haridas S."/>
            <person name="Lipzen A."/>
            <person name="Grimwood J."/>
            <person name="Schmutz J."/>
            <person name="Clum A."/>
            <person name="Reid I.D."/>
            <person name="Moisan M.C."/>
            <person name="Butler G."/>
            <person name="Nguyen T.T.M."/>
            <person name="Dewar K."/>
            <person name="Conant G."/>
            <person name="Drula E."/>
            <person name="Henrissat B."/>
            <person name="Hansel C."/>
            <person name="Singer S."/>
            <person name="Hutchinson M.I."/>
            <person name="de Vries R.P."/>
            <person name="Natvig D.O."/>
            <person name="Powell A.J."/>
            <person name="Tsang A."/>
            <person name="Grigoriev I.V."/>
        </authorList>
    </citation>
    <scope>NUCLEOTIDE SEQUENCE [LARGE SCALE GENOMIC DNA]</scope>
    <source>
        <strain evidence="2 3">ATCC 24622</strain>
    </source>
</reference>
<sequence>MGTTTESLTPASPFRANLKNRTSAGYHYSSAMVVVTTVLVAISVAMATLLVVVLVVHSRCLVPRLRRARERAQQNRLYGGGDEEGEIPMDDLPSNLTYPDAAITADRIRGNGHHGTFDSSRADLSTWRRGFPGH</sequence>
<keyword evidence="1" id="KW-0472">Membrane</keyword>
<dbReference type="EMBL" id="JAZHXJ010000082">
    <property type="protein sequence ID" value="KAL1876181.1"/>
    <property type="molecule type" value="Genomic_DNA"/>
</dbReference>
<proteinExistence type="predicted"/>
<feature type="transmembrane region" description="Helical" evidence="1">
    <location>
        <begin position="31"/>
        <end position="56"/>
    </location>
</feature>
<evidence type="ECO:0000256" key="1">
    <source>
        <dbReference type="SAM" id="Phobius"/>
    </source>
</evidence>